<feature type="transmembrane region" description="Helical" evidence="1">
    <location>
        <begin position="126"/>
        <end position="150"/>
    </location>
</feature>
<keyword evidence="1" id="KW-1133">Transmembrane helix</keyword>
<comment type="caution">
    <text evidence="2">The sequence shown here is derived from an EMBL/GenBank/DDBJ whole genome shotgun (WGS) entry which is preliminary data.</text>
</comment>
<evidence type="ECO:0000313" key="3">
    <source>
        <dbReference type="Proteomes" id="UP000521358"/>
    </source>
</evidence>
<evidence type="ECO:0000313" key="2">
    <source>
        <dbReference type="EMBL" id="NKC67351.1"/>
    </source>
</evidence>
<feature type="transmembrane region" description="Helical" evidence="1">
    <location>
        <begin position="73"/>
        <end position="90"/>
    </location>
</feature>
<feature type="transmembrane region" description="Helical" evidence="1">
    <location>
        <begin position="96"/>
        <end position="114"/>
    </location>
</feature>
<name>A0A7X6D7N1_9ENTE</name>
<organism evidence="2 3">
    <name type="scientific">Vagococcus fluvialis</name>
    <dbReference type="NCBI Taxonomy" id="2738"/>
    <lineage>
        <taxon>Bacteria</taxon>
        <taxon>Bacillati</taxon>
        <taxon>Bacillota</taxon>
        <taxon>Bacilli</taxon>
        <taxon>Lactobacillales</taxon>
        <taxon>Enterococcaceae</taxon>
        <taxon>Vagococcus</taxon>
    </lineage>
</organism>
<proteinExistence type="predicted"/>
<dbReference type="AlphaFoldDB" id="A0A7X6D7N1"/>
<sequence>MEIKDIVTIIGTIFSVAVSIKTLFFSSKKDSIKIDGNDNTAVINNIKQQSYVSSSTHISTNVSNKSNSTQDDTFLMLFQALVVIGALVVMLSFNTYVVSLLSIFTLVSLIVSINRARKVELSRQGITYIVVKHLMISILLASSMFIPVQIQEVTKQMKPFSFESFSMFSDWFTNSFGIVWGTLAGEAFFEKGILLIFRFFALAIIGISLLFNFRKKHFFNKIIKVIENLRKAYIGLIFFCLFLAISLHFQYVYFPFIVPFFTYIGNGVGNWFNK</sequence>
<dbReference type="RefSeq" id="WP_167806567.1">
    <property type="nucleotide sequence ID" value="NZ_JAAVMB010000003.1"/>
</dbReference>
<feature type="transmembrane region" description="Helical" evidence="1">
    <location>
        <begin position="6"/>
        <end position="24"/>
    </location>
</feature>
<feature type="transmembrane region" description="Helical" evidence="1">
    <location>
        <begin position="232"/>
        <end position="253"/>
    </location>
</feature>
<feature type="transmembrane region" description="Helical" evidence="1">
    <location>
        <begin position="192"/>
        <end position="211"/>
    </location>
</feature>
<reference evidence="2 3" key="1">
    <citation type="submission" date="2020-03" db="EMBL/GenBank/DDBJ databases">
        <title>Bacterial samples isolated from urine from healthy bovine heifers (Gyr breed).</title>
        <authorList>
            <person name="Giannattasio-Ferraz S."/>
            <person name="Maskeri L."/>
            <person name="Penido A."/>
            <person name="Barbosa-Stancioli E.F."/>
            <person name="Putonti C."/>
        </authorList>
    </citation>
    <scope>NUCLEOTIDE SEQUENCE [LARGE SCALE GENOMIC DNA]</scope>
    <source>
        <strain evidence="2 3">UFMG-H7</strain>
    </source>
</reference>
<dbReference type="EMBL" id="JAAVMB010000003">
    <property type="protein sequence ID" value="NKC67351.1"/>
    <property type="molecule type" value="Genomic_DNA"/>
</dbReference>
<keyword evidence="1" id="KW-0812">Transmembrane</keyword>
<evidence type="ECO:0000256" key="1">
    <source>
        <dbReference type="SAM" id="Phobius"/>
    </source>
</evidence>
<dbReference type="Proteomes" id="UP000521358">
    <property type="component" value="Unassembled WGS sequence"/>
</dbReference>
<gene>
    <name evidence="2" type="ORF">HED35_04560</name>
</gene>
<keyword evidence="1" id="KW-0472">Membrane</keyword>
<protein>
    <submittedName>
        <fullName evidence="2">Uncharacterized protein</fullName>
    </submittedName>
</protein>
<accession>A0A7X6D7N1</accession>